<keyword evidence="12" id="KW-1185">Reference proteome</keyword>
<evidence type="ECO:0000256" key="7">
    <source>
        <dbReference type="ARBA" id="ARBA00023235"/>
    </source>
</evidence>
<evidence type="ECO:0000256" key="4">
    <source>
        <dbReference type="ARBA" id="ARBA00022741"/>
    </source>
</evidence>
<dbReference type="SMART" id="SM00382">
    <property type="entry name" value="AAA"/>
    <property type="match status" value="1"/>
</dbReference>
<keyword evidence="4 8" id="KW-0547">Nucleotide-binding</keyword>
<feature type="compositionally biased region" description="Polar residues" evidence="9">
    <location>
        <begin position="90"/>
        <end position="100"/>
    </location>
</feature>
<dbReference type="FunFam" id="3.40.50.300:FF:000159">
    <property type="entry name" value="Katanin p60 ATPase-containing subunit A1"/>
    <property type="match status" value="1"/>
</dbReference>
<evidence type="ECO:0000256" key="8">
    <source>
        <dbReference type="HAMAP-Rule" id="MF_03023"/>
    </source>
</evidence>
<gene>
    <name evidence="8" type="primary">KATNA1</name>
    <name evidence="11" type="ORF">OSTQU699_LOCUS5815</name>
</gene>
<dbReference type="Pfam" id="PF00004">
    <property type="entry name" value="AAA"/>
    <property type="match status" value="1"/>
</dbReference>
<evidence type="ECO:0000256" key="9">
    <source>
        <dbReference type="SAM" id="MobiDB-lite"/>
    </source>
</evidence>
<dbReference type="GO" id="GO:0005524">
    <property type="term" value="F:ATP binding"/>
    <property type="evidence" value="ECO:0007669"/>
    <property type="project" value="UniProtKB-KW"/>
</dbReference>
<dbReference type="Gene3D" id="1.10.8.60">
    <property type="match status" value="1"/>
</dbReference>
<proteinExistence type="inferred from homology"/>
<evidence type="ECO:0000256" key="1">
    <source>
        <dbReference type="ARBA" id="ARBA00004245"/>
    </source>
</evidence>
<evidence type="ECO:0000313" key="12">
    <source>
        <dbReference type="Proteomes" id="UP000708148"/>
    </source>
</evidence>
<dbReference type="InterPro" id="IPR048611">
    <property type="entry name" value="KATNA1_MIT"/>
</dbReference>
<dbReference type="InterPro" id="IPR003593">
    <property type="entry name" value="AAA+_ATPase"/>
</dbReference>
<organism evidence="11 12">
    <name type="scientific">Ostreobium quekettii</name>
    <dbReference type="NCBI Taxonomy" id="121088"/>
    <lineage>
        <taxon>Eukaryota</taxon>
        <taxon>Viridiplantae</taxon>
        <taxon>Chlorophyta</taxon>
        <taxon>core chlorophytes</taxon>
        <taxon>Ulvophyceae</taxon>
        <taxon>TCBD clade</taxon>
        <taxon>Bryopsidales</taxon>
        <taxon>Ostreobineae</taxon>
        <taxon>Ostreobiaceae</taxon>
        <taxon>Ostreobium</taxon>
    </lineage>
</organism>
<evidence type="ECO:0000256" key="2">
    <source>
        <dbReference type="ARBA" id="ARBA00022490"/>
    </source>
</evidence>
<dbReference type="SUPFAM" id="SSF52540">
    <property type="entry name" value="P-loop containing nucleoside triphosphate hydrolases"/>
    <property type="match status" value="1"/>
</dbReference>
<dbReference type="OrthoDB" id="191529at2759"/>
<comment type="similarity">
    <text evidence="8">Belongs to the AAA ATPase family. Katanin p60 subunit A1 subfamily.</text>
</comment>
<dbReference type="AlphaFoldDB" id="A0A8S1IZW0"/>
<dbReference type="PANTHER" id="PTHR23074">
    <property type="entry name" value="AAA DOMAIN-CONTAINING"/>
    <property type="match status" value="1"/>
</dbReference>
<comment type="catalytic activity">
    <reaction evidence="8">
        <text>n ATP + n H2O + a microtubule = n ADP + n phosphate + (n+1) alpha/beta tubulin heterodimers.</text>
        <dbReference type="EC" id="5.6.1.1"/>
    </reaction>
</comment>
<evidence type="ECO:0000256" key="6">
    <source>
        <dbReference type="ARBA" id="ARBA00023212"/>
    </source>
</evidence>
<feature type="compositionally biased region" description="Basic and acidic residues" evidence="9">
    <location>
        <begin position="104"/>
        <end position="127"/>
    </location>
</feature>
<keyword evidence="5 8" id="KW-0067">ATP-binding</keyword>
<dbReference type="GO" id="GO:0016887">
    <property type="term" value="F:ATP hydrolysis activity"/>
    <property type="evidence" value="ECO:0007669"/>
    <property type="project" value="InterPro"/>
</dbReference>
<keyword evidence="2 8" id="KW-0963">Cytoplasm</keyword>
<accession>A0A8S1IZW0</accession>
<name>A0A8S1IZW0_9CHLO</name>
<dbReference type="InterPro" id="IPR050304">
    <property type="entry name" value="MT-severing_AAA_ATPase"/>
</dbReference>
<dbReference type="EC" id="5.6.1.1" evidence="8"/>
<comment type="function">
    <text evidence="8">Severs microtubules in an ATP-dependent manner. Microtubule severing may promote rapid reorganization of cellular microtubule arrays.</text>
</comment>
<evidence type="ECO:0000256" key="5">
    <source>
        <dbReference type="ARBA" id="ARBA00022840"/>
    </source>
</evidence>
<keyword evidence="3 8" id="KW-0493">Microtubule</keyword>
<dbReference type="InterPro" id="IPR027417">
    <property type="entry name" value="P-loop_NTPase"/>
</dbReference>
<feature type="compositionally biased region" description="Basic and acidic residues" evidence="9">
    <location>
        <begin position="186"/>
        <end position="199"/>
    </location>
</feature>
<dbReference type="PROSITE" id="PS00674">
    <property type="entry name" value="AAA"/>
    <property type="match status" value="1"/>
</dbReference>
<feature type="binding site" evidence="8">
    <location>
        <begin position="268"/>
        <end position="275"/>
    </location>
    <ligand>
        <name>ATP</name>
        <dbReference type="ChEBI" id="CHEBI:30616"/>
    </ligand>
</feature>
<dbReference type="InterPro" id="IPR003960">
    <property type="entry name" value="ATPase_AAA_CS"/>
</dbReference>
<comment type="subcellular location">
    <subcellularLocation>
        <location evidence="1 8">Cytoplasm</location>
        <location evidence="1 8">Cytoskeleton</location>
    </subcellularLocation>
</comment>
<feature type="compositionally biased region" description="Polar residues" evidence="9">
    <location>
        <begin position="73"/>
        <end position="82"/>
    </location>
</feature>
<evidence type="ECO:0000256" key="3">
    <source>
        <dbReference type="ARBA" id="ARBA00022701"/>
    </source>
</evidence>
<dbReference type="EMBL" id="CAJHUC010001269">
    <property type="protein sequence ID" value="CAD7700456.1"/>
    <property type="molecule type" value="Genomic_DNA"/>
</dbReference>
<dbReference type="Gene3D" id="1.20.58.80">
    <property type="entry name" value="Phosphotransferase system, lactose/cellobiose-type IIA subunit"/>
    <property type="match status" value="1"/>
</dbReference>
<dbReference type="Gene3D" id="3.40.50.300">
    <property type="entry name" value="P-loop containing nucleotide triphosphate hydrolases"/>
    <property type="match status" value="1"/>
</dbReference>
<dbReference type="GO" id="GO:0005737">
    <property type="term" value="C:cytoplasm"/>
    <property type="evidence" value="ECO:0007669"/>
    <property type="project" value="UniProtKB-UniRule"/>
</dbReference>
<dbReference type="GO" id="GO:0008017">
    <property type="term" value="F:microtubule binding"/>
    <property type="evidence" value="ECO:0007669"/>
    <property type="project" value="UniProtKB-UniRule"/>
</dbReference>
<dbReference type="Pfam" id="PF21126">
    <property type="entry name" value="KATNA1_MIT"/>
    <property type="match status" value="1"/>
</dbReference>
<keyword evidence="6 8" id="KW-0206">Cytoskeleton</keyword>
<dbReference type="PANTHER" id="PTHR23074:SF19">
    <property type="entry name" value="KATANIN P60 ATPASE-CONTAINING SUBUNIT A1"/>
    <property type="match status" value="1"/>
</dbReference>
<dbReference type="Proteomes" id="UP000708148">
    <property type="component" value="Unassembled WGS sequence"/>
</dbReference>
<dbReference type="GO" id="GO:0051013">
    <property type="term" value="P:microtubule severing"/>
    <property type="evidence" value="ECO:0007669"/>
    <property type="project" value="UniProtKB-UniRule"/>
</dbReference>
<reference evidence="11" key="1">
    <citation type="submission" date="2020-12" db="EMBL/GenBank/DDBJ databases">
        <authorList>
            <person name="Iha C."/>
        </authorList>
    </citation>
    <scope>NUCLEOTIDE SEQUENCE</scope>
</reference>
<sequence>MLGDYGSAIVYYDGVICQINKYTKQLDDPCMKGRWHACTRSLQDELEMVKEIEKEIQLIKESSPMKATHEASSHLTPSSGQFSPLPPQCEQHQTPPTLITHTPRGIERRASEPVVGDAHRGDLRGEDVQAMDPDVWQPPPPQRAIPSRTKPKASTVVPVNSSNSGLPMGRLRRANSTGHKGVQPKVDTRRGRDGRRDTPGQEYEGPDEDLVALLKRDILDTSPGVTWGEIAGLHEAKRVLEEATVLPLIMPDFFKGIRRPVRGVLMFGPPGTGKTLLAKAVATEAHVSFFNVSSATLASKYRGESERMVRCLFDMARAYAPSIIFIDEIDSLCTSRGATGEHEASRRVKSELLMQIDGCFGHNVEPGQHVMVLAATNFPWDIDEALRRRLEKRIYIPLPELGARRDLMHISFKDVDVAEDVDWDELARQMEGYSGDDITNVCRDAAFNGMRRRTAGMSLEQIRNMQADAVHTPVLMDDLVEALARISSSVSKADIAKHESWKGEFGSV</sequence>
<dbReference type="GO" id="GO:0005874">
    <property type="term" value="C:microtubule"/>
    <property type="evidence" value="ECO:0007669"/>
    <property type="project" value="UniProtKB-KW"/>
</dbReference>
<dbReference type="CDD" id="cd21748">
    <property type="entry name" value="Kp60-NTD"/>
    <property type="match status" value="1"/>
</dbReference>
<protein>
    <recommendedName>
        <fullName evidence="8">Katanin p60 ATPase-containing subunit A1</fullName>
        <shortName evidence="8">Katanin p60 subunit A1</shortName>
        <ecNumber evidence="8">5.6.1.1</ecNumber>
    </recommendedName>
    <alternativeName>
        <fullName evidence="8">p60 katanin</fullName>
    </alternativeName>
</protein>
<dbReference type="InterPro" id="IPR028596">
    <property type="entry name" value="KATNA1"/>
</dbReference>
<evidence type="ECO:0000259" key="10">
    <source>
        <dbReference type="SMART" id="SM00382"/>
    </source>
</evidence>
<dbReference type="InterPro" id="IPR041569">
    <property type="entry name" value="AAA_lid_3"/>
</dbReference>
<keyword evidence="7 8" id="KW-0413">Isomerase</keyword>
<dbReference type="GO" id="GO:0008568">
    <property type="term" value="F:microtubule severing ATPase activity"/>
    <property type="evidence" value="ECO:0007669"/>
    <property type="project" value="UniProtKB-EC"/>
</dbReference>
<dbReference type="Pfam" id="PF17862">
    <property type="entry name" value="AAA_lid_3"/>
    <property type="match status" value="1"/>
</dbReference>
<comment type="caution">
    <text evidence="11">The sequence shown here is derived from an EMBL/GenBank/DDBJ whole genome shotgun (WGS) entry which is preliminary data.</text>
</comment>
<evidence type="ECO:0000313" key="11">
    <source>
        <dbReference type="EMBL" id="CAD7700456.1"/>
    </source>
</evidence>
<dbReference type="InterPro" id="IPR003959">
    <property type="entry name" value="ATPase_AAA_core"/>
</dbReference>
<feature type="region of interest" description="Disordered" evidence="9">
    <location>
        <begin position="62"/>
        <end position="205"/>
    </location>
</feature>
<feature type="domain" description="AAA+ ATPase" evidence="10">
    <location>
        <begin position="260"/>
        <end position="400"/>
    </location>
</feature>
<dbReference type="HAMAP" id="MF_03023">
    <property type="entry name" value="Katanin_p60_A1"/>
    <property type="match status" value="1"/>
</dbReference>